<feature type="transmembrane region" description="Helical" evidence="2">
    <location>
        <begin position="487"/>
        <end position="511"/>
    </location>
</feature>
<comment type="caution">
    <text evidence="3">The sequence shown here is derived from an EMBL/GenBank/DDBJ whole genome shotgun (WGS) entry which is preliminary data.</text>
</comment>
<evidence type="ECO:0000256" key="1">
    <source>
        <dbReference type="SAM" id="MobiDB-lite"/>
    </source>
</evidence>
<protein>
    <submittedName>
        <fullName evidence="3">Uncharacterized protein</fullName>
    </submittedName>
</protein>
<reference evidence="3" key="1">
    <citation type="submission" date="2021-01" db="EMBL/GenBank/DDBJ databases">
        <authorList>
            <person name="Lovell J.T."/>
            <person name="Bentley N."/>
            <person name="Bhattarai G."/>
            <person name="Jenkins J.W."/>
            <person name="Sreedasyam A."/>
            <person name="Alarcon Y."/>
            <person name="Bock C."/>
            <person name="Boston L."/>
            <person name="Carlson J."/>
            <person name="Cervantes K."/>
            <person name="Clermont K."/>
            <person name="Krom N."/>
            <person name="Kubenka K."/>
            <person name="Mamidi S."/>
            <person name="Mattison C."/>
            <person name="Monteros M."/>
            <person name="Pisani C."/>
            <person name="Plott C."/>
            <person name="Rajasekar S."/>
            <person name="Rhein H.S."/>
            <person name="Rohla C."/>
            <person name="Song M."/>
            <person name="Hilaire R.S."/>
            <person name="Shu S."/>
            <person name="Wells L."/>
            <person name="Wang X."/>
            <person name="Webber J."/>
            <person name="Heerema R.J."/>
            <person name="Klein P."/>
            <person name="Conner P."/>
            <person name="Grauke L."/>
            <person name="Grimwood J."/>
            <person name="Schmutz J."/>
            <person name="Randall J.J."/>
        </authorList>
    </citation>
    <scope>NUCLEOTIDE SEQUENCE</scope>
    <source>
        <tissue evidence="3">Leaf</tissue>
    </source>
</reference>
<name>A0A922J394_CARIL</name>
<dbReference type="PANTHER" id="PTHR31170:SF21">
    <property type="match status" value="1"/>
</dbReference>
<evidence type="ECO:0000256" key="2">
    <source>
        <dbReference type="SAM" id="Phobius"/>
    </source>
</evidence>
<dbReference type="Pfam" id="PF03140">
    <property type="entry name" value="DUF247"/>
    <property type="match status" value="1"/>
</dbReference>
<feature type="region of interest" description="Disordered" evidence="1">
    <location>
        <begin position="48"/>
        <end position="74"/>
    </location>
</feature>
<dbReference type="AlphaFoldDB" id="A0A922J394"/>
<dbReference type="PANTHER" id="PTHR31170">
    <property type="entry name" value="BNAC04G53230D PROTEIN"/>
    <property type="match status" value="1"/>
</dbReference>
<evidence type="ECO:0000313" key="4">
    <source>
        <dbReference type="Proteomes" id="UP000811246"/>
    </source>
</evidence>
<dbReference type="EMBL" id="CM031834">
    <property type="protein sequence ID" value="KAG6692750.1"/>
    <property type="molecule type" value="Genomic_DNA"/>
</dbReference>
<evidence type="ECO:0000313" key="3">
    <source>
        <dbReference type="EMBL" id="KAG6692750.1"/>
    </source>
</evidence>
<keyword evidence="2" id="KW-0472">Membrane</keyword>
<feature type="compositionally biased region" description="Low complexity" evidence="1">
    <location>
        <begin position="63"/>
        <end position="73"/>
    </location>
</feature>
<keyword evidence="2" id="KW-1133">Transmembrane helix</keyword>
<keyword evidence="2" id="KW-0812">Transmembrane</keyword>
<proteinExistence type="predicted"/>
<dbReference type="Proteomes" id="UP000811246">
    <property type="component" value="Chromosome 10"/>
</dbReference>
<sequence>MVRLASGSRIPLDLLREQPYLAKRSEHRPEVPTKPSLLSRAQSLLQRLRRSRPSSKLPRQEDTSTTTTTTTTSESQAIDMKDLISIQNCQEIIRATISKTTPLLLSATAGKAKCCIFKVSNTFIGNSYQPSVVSIGPYHHGKPNLKMIEEHKWRYLCSLLSRTKEKSGKTLSDYLLSIKPLEADAKECYSETIQLKSDKFLEMMVLDGCFILEIFLKVNNPQLFEHDDPLATMAWILPSLYRDFLRLENQIPFFILEKLFEISKLTDHELESGTTLSLLALQFFNRIMQRPQKVIEKCGRKLGGKHLHLLDLVHSSYTYELKFPSPIKGTETPIIHCISKLRRSGIKLNQVKDQEISFLAVKFKNGVIDMPTLTIDVFMTSFLLNCLALEQHHYYISKHFTAYATLLDCLVESNKDIGYLCDCNVVKNDYGTDAEVARFINTMGKDVVFDMDQSYLSELFKDVDKYYQKCWNVQWTGFKQKYFNSPWSFISALAASVALVLTFAQTFYAIYGYVHPQ</sequence>
<dbReference type="InterPro" id="IPR004158">
    <property type="entry name" value="DUF247_pln"/>
</dbReference>
<gene>
    <name evidence="3" type="ORF">I3842_10G130600</name>
</gene>
<organism evidence="3 4">
    <name type="scientific">Carya illinoinensis</name>
    <name type="common">Pecan</name>
    <dbReference type="NCBI Taxonomy" id="32201"/>
    <lineage>
        <taxon>Eukaryota</taxon>
        <taxon>Viridiplantae</taxon>
        <taxon>Streptophyta</taxon>
        <taxon>Embryophyta</taxon>
        <taxon>Tracheophyta</taxon>
        <taxon>Spermatophyta</taxon>
        <taxon>Magnoliopsida</taxon>
        <taxon>eudicotyledons</taxon>
        <taxon>Gunneridae</taxon>
        <taxon>Pentapetalae</taxon>
        <taxon>rosids</taxon>
        <taxon>fabids</taxon>
        <taxon>Fagales</taxon>
        <taxon>Juglandaceae</taxon>
        <taxon>Carya</taxon>
    </lineage>
</organism>
<accession>A0A922J394</accession>